<dbReference type="Proteomes" id="UP000694240">
    <property type="component" value="Unassembled WGS sequence"/>
</dbReference>
<protein>
    <submittedName>
        <fullName evidence="1">Uncharacterized protein</fullName>
    </submittedName>
</protein>
<evidence type="ECO:0000313" key="1">
    <source>
        <dbReference type="EMBL" id="KAG7529225.1"/>
    </source>
</evidence>
<dbReference type="SMR" id="A0A8T1XAR0"/>
<evidence type="ECO:0000313" key="2">
    <source>
        <dbReference type="EMBL" id="KAG7530636.1"/>
    </source>
</evidence>
<reference evidence="1 3" key="1">
    <citation type="submission" date="2020-12" db="EMBL/GenBank/DDBJ databases">
        <title>Concerted genomic and epigenomic changes stabilize Arabidopsis allopolyploids.</title>
        <authorList>
            <person name="Chen Z."/>
        </authorList>
    </citation>
    <scope>NUCLEOTIDE SEQUENCE [LARGE SCALE GENOMIC DNA]</scope>
    <source>
        <strain evidence="1">Allo738</strain>
        <tissue evidence="1">Leaf</tissue>
    </source>
</reference>
<accession>A0A8T1XAR0</accession>
<dbReference type="EMBL" id="JAEFBK010000026">
    <property type="protein sequence ID" value="KAG7530636.1"/>
    <property type="molecule type" value="Genomic_DNA"/>
</dbReference>
<dbReference type="AlphaFoldDB" id="A0A8T1XAR0"/>
<name>A0A8T1XAR0_9BRAS</name>
<organism evidence="1 3">
    <name type="scientific">Arabidopsis thaliana x Arabidopsis arenosa</name>
    <dbReference type="NCBI Taxonomy" id="1240361"/>
    <lineage>
        <taxon>Eukaryota</taxon>
        <taxon>Viridiplantae</taxon>
        <taxon>Streptophyta</taxon>
        <taxon>Embryophyta</taxon>
        <taxon>Tracheophyta</taxon>
        <taxon>Spermatophyta</taxon>
        <taxon>Magnoliopsida</taxon>
        <taxon>eudicotyledons</taxon>
        <taxon>Gunneridae</taxon>
        <taxon>Pentapetalae</taxon>
        <taxon>rosids</taxon>
        <taxon>malvids</taxon>
        <taxon>Brassicales</taxon>
        <taxon>Brassicaceae</taxon>
        <taxon>Camelineae</taxon>
        <taxon>Arabidopsis</taxon>
    </lineage>
</organism>
<comment type="caution">
    <text evidence="1">The sequence shown here is derived from an EMBL/GenBank/DDBJ whole genome shotgun (WGS) entry which is preliminary data.</text>
</comment>
<gene>
    <name evidence="2" type="ORF">ISN45_Un26g000130</name>
    <name evidence="1" type="ORF">ISN45_Un97g000010</name>
</gene>
<keyword evidence="3" id="KW-1185">Reference proteome</keyword>
<dbReference type="EMBL" id="JAEFBK010000097">
    <property type="protein sequence ID" value="KAG7529225.1"/>
    <property type="molecule type" value="Genomic_DNA"/>
</dbReference>
<sequence length="110" mass="12100">MPSPILPMLPISHLIGTEVRNLISVRTPNITMDQLKNGCCSILTQLETLLRSQSPSEMTIFQTLCDRCCGAEVANEATVECGKTMETTNLTSGGRYWPFHNGTNLSRISL</sequence>
<proteinExistence type="predicted"/>
<keyword evidence="1" id="KW-0496">Mitochondrion</keyword>
<geneLocation type="mitochondrion" evidence="1"/>
<evidence type="ECO:0000313" key="3">
    <source>
        <dbReference type="Proteomes" id="UP000694240"/>
    </source>
</evidence>